<dbReference type="RefSeq" id="WP_083129914.1">
    <property type="nucleotide sequence ID" value="NZ_AP022606.1"/>
</dbReference>
<evidence type="ECO:0000313" key="6">
    <source>
        <dbReference type="Proteomes" id="UP000192441"/>
    </source>
</evidence>
<feature type="compositionally biased region" description="Low complexity" evidence="2">
    <location>
        <begin position="502"/>
        <end position="529"/>
    </location>
</feature>
<feature type="compositionally biased region" description="Low complexity" evidence="2">
    <location>
        <begin position="580"/>
        <end position="603"/>
    </location>
</feature>
<keyword evidence="7" id="KW-1185">Reference proteome</keyword>
<feature type="compositionally biased region" description="Pro residues" evidence="2">
    <location>
        <begin position="658"/>
        <end position="668"/>
    </location>
</feature>
<reference evidence="4" key="3">
    <citation type="submission" date="2020-02" db="EMBL/GenBank/DDBJ databases">
        <authorList>
            <person name="Matsumoto Y."/>
            <person name="Motooka D."/>
            <person name="Nakamura S."/>
        </authorList>
    </citation>
    <scope>NUCLEOTIDE SEQUENCE</scope>
    <source>
        <strain evidence="4">JCM 12687</strain>
    </source>
</reference>
<feature type="compositionally biased region" description="Pro residues" evidence="2">
    <location>
        <begin position="489"/>
        <end position="501"/>
    </location>
</feature>
<dbReference type="Pfam" id="PF25547">
    <property type="entry name" value="WXG100_2"/>
    <property type="match status" value="1"/>
</dbReference>
<feature type="compositionally biased region" description="Gly residues" evidence="2">
    <location>
        <begin position="669"/>
        <end position="730"/>
    </location>
</feature>
<evidence type="ECO:0000313" key="4">
    <source>
        <dbReference type="EMBL" id="BBZ10139.1"/>
    </source>
</evidence>
<dbReference type="Proteomes" id="UP000467379">
    <property type="component" value="Chromosome"/>
</dbReference>
<dbReference type="EMBL" id="AP022606">
    <property type="protein sequence ID" value="BBZ10139.1"/>
    <property type="molecule type" value="Genomic_DNA"/>
</dbReference>
<evidence type="ECO:0000256" key="1">
    <source>
        <dbReference type="SAM" id="Coils"/>
    </source>
</evidence>
<evidence type="ECO:0000313" key="5">
    <source>
        <dbReference type="EMBL" id="ORA41136.1"/>
    </source>
</evidence>
<reference evidence="4 7" key="2">
    <citation type="journal article" date="2019" name="Emerg. Microbes Infect.">
        <title>Comprehensive subspecies identification of 175 nontuberculous mycobacteria species based on 7547 genomic profiles.</title>
        <authorList>
            <person name="Matsumoto Y."/>
            <person name="Kinjo T."/>
            <person name="Motooka D."/>
            <person name="Nabeya D."/>
            <person name="Jung N."/>
            <person name="Uechi K."/>
            <person name="Horii T."/>
            <person name="Iida T."/>
            <person name="Fujita J."/>
            <person name="Nakamura S."/>
        </authorList>
    </citation>
    <scope>NUCLEOTIDE SEQUENCE [LARGE SCALE GENOMIC DNA]</scope>
    <source>
        <strain evidence="4 7">JCM 12687</strain>
    </source>
</reference>
<dbReference type="AlphaFoldDB" id="A0A7I7VXU5"/>
<feature type="coiled-coil region" evidence="1">
    <location>
        <begin position="255"/>
        <end position="303"/>
    </location>
</feature>
<feature type="region of interest" description="Disordered" evidence="2">
    <location>
        <begin position="483"/>
        <end position="756"/>
    </location>
</feature>
<evidence type="ECO:0000313" key="7">
    <source>
        <dbReference type="Proteomes" id="UP000467379"/>
    </source>
</evidence>
<reference evidence="5 6" key="1">
    <citation type="submission" date="2016-12" db="EMBL/GenBank/DDBJ databases">
        <title>The new phylogeny of genus Mycobacterium.</title>
        <authorList>
            <person name="Tortoli E."/>
            <person name="Trovato A."/>
            <person name="Cirillo D.M."/>
        </authorList>
    </citation>
    <scope>NUCLEOTIDE SEQUENCE [LARGE SCALE GENOMIC DNA]</scope>
    <source>
        <strain evidence="5 6">DSM 44624</strain>
    </source>
</reference>
<organism evidence="5 6">
    <name type="scientific">Mycobacterium branderi</name>
    <dbReference type="NCBI Taxonomy" id="43348"/>
    <lineage>
        <taxon>Bacteria</taxon>
        <taxon>Bacillati</taxon>
        <taxon>Actinomycetota</taxon>
        <taxon>Actinomycetes</taxon>
        <taxon>Mycobacteriales</taxon>
        <taxon>Mycobacteriaceae</taxon>
        <taxon>Mycobacterium</taxon>
    </lineage>
</organism>
<feature type="domain" description="Outer membrane channel protein CpnT-like N-terminal" evidence="3">
    <location>
        <begin position="118"/>
        <end position="230"/>
    </location>
</feature>
<keyword evidence="1" id="KW-0175">Coiled coil</keyword>
<dbReference type="Proteomes" id="UP000192441">
    <property type="component" value="Unassembled WGS sequence"/>
</dbReference>
<protein>
    <recommendedName>
        <fullName evidence="3">Outer membrane channel protein CpnT-like N-terminal domain-containing protein</fullName>
    </recommendedName>
</protein>
<sequence>MGGYEVDPVRLAGDGKNLAEKGDALAAAVQALESALSSSGQMCGDDPAGKAFALSYRQGGQALFSAAEAAVNACRKIGYGIEVSASNYAHSEAASTVGGAEPSVPPPGEPPKFSGPTMPNPFGPAVGEPMLWAVVRQFVGSPWPDGNPATLRAAAAAWRNFGSAVSGMTAAVGACSADLSGHDIPELSKITEAVTKMSSGVGGFGKQCESIASSLDSFAGEVESSQNAIRDLLHKLSPSGMAQEVVGFFTGHNPIDDIKQIANDIKEILHTLNREADSVSTLFQGAMNELDNLTTEFENWAQKEFTYYLGDDVGGFVGGVFTADLDLAEGGVKSVVSTVGSLEDLATHPKDLAKLAAMANPAMAVNAFAEQAMQFAHDPKGFLDQKLDMAKGMVDAKDWTSDHPLRGAGYVGGTIAQFLIPGAGEAKAGAEAGKVADEAAQAARAESQAARAGEGILGAGTESGVAAKGSSIARDLNSIDVKPSEVAAPAPPVRPPEPGPSVRPAESAPAQAPGAGAGSGSAAAGRPPVDGTPPPPSGDVPHGSLGNEVTAPPGSGPPGGHPPAAAAAPGGGAHEPVPMAAADHTAPASATPGGGVHEPVPVGSAAASGEHVPAAAPSMPATTDAYAGQPTLASAHAPEGAPMSPAHETIPDSYPGGAHPPEPPPHDPGGPGGGGGHAGGGDGHGGGGSGGGHGGGAGSGGGHSGGGDHGGGDAAGGSGGDSHGGGQGDAGDGHGGDGGGHGGSHSDDTSSTGLSDEKRDEILAMDKGTRPDPSEYLSPEYIERHLEKFNDGATRFMLKDTFEDFGIGQVDGTSFVFPTSEIDALMEATKGDSTALEQALGLPNGYLKDNVIRVDISDPQHYSLRMPSGNEAGANDYWIPGGFLPHGMPEAVIDGSKVPPEDLIIEDFRDPGGNE</sequence>
<accession>A0A7I7VXU5</accession>
<dbReference type="InterPro" id="IPR057746">
    <property type="entry name" value="CpnT-like_N"/>
</dbReference>
<gene>
    <name evidence="5" type="ORF">BST20_03120</name>
    <name evidence="4" type="ORF">MBRA_03340</name>
</gene>
<evidence type="ECO:0000256" key="2">
    <source>
        <dbReference type="SAM" id="MobiDB-lite"/>
    </source>
</evidence>
<evidence type="ECO:0000259" key="3">
    <source>
        <dbReference type="Pfam" id="PF25547"/>
    </source>
</evidence>
<name>A0A7I7VXU5_9MYCO</name>
<feature type="region of interest" description="Disordered" evidence="2">
    <location>
        <begin position="94"/>
        <end position="120"/>
    </location>
</feature>
<proteinExistence type="predicted"/>
<dbReference type="EMBL" id="MVHM01000001">
    <property type="protein sequence ID" value="ORA41136.1"/>
    <property type="molecule type" value="Genomic_DNA"/>
</dbReference>